<dbReference type="GO" id="GO:0006629">
    <property type="term" value="P:lipid metabolic process"/>
    <property type="evidence" value="ECO:0007669"/>
    <property type="project" value="UniProtKB-KW"/>
</dbReference>
<organism evidence="11 12">
    <name type="scientific">Bradyrhizobium sediminis</name>
    <dbReference type="NCBI Taxonomy" id="2840469"/>
    <lineage>
        <taxon>Bacteria</taxon>
        <taxon>Pseudomonadati</taxon>
        <taxon>Pseudomonadota</taxon>
        <taxon>Alphaproteobacteria</taxon>
        <taxon>Hyphomicrobiales</taxon>
        <taxon>Nitrobacteraceae</taxon>
        <taxon>Bradyrhizobium</taxon>
    </lineage>
</organism>
<evidence type="ECO:0000256" key="3">
    <source>
        <dbReference type="ARBA" id="ARBA00022679"/>
    </source>
</evidence>
<keyword evidence="2" id="KW-0444">Lipid biosynthesis</keyword>
<evidence type="ECO:0000256" key="4">
    <source>
        <dbReference type="ARBA" id="ARBA00023098"/>
    </source>
</evidence>
<dbReference type="EC" id="2.3.2.30" evidence="7"/>
<dbReference type="PANTHER" id="PTHR37323:SF1">
    <property type="entry name" value="L-ORNITHINE N(ALPHA)-ACYLTRANSFERASE"/>
    <property type="match status" value="1"/>
</dbReference>
<dbReference type="EMBL" id="CP076134">
    <property type="protein sequence ID" value="QWG13350.1"/>
    <property type="molecule type" value="Genomic_DNA"/>
</dbReference>
<evidence type="ECO:0000256" key="5">
    <source>
        <dbReference type="ARBA" id="ARBA00023315"/>
    </source>
</evidence>
<dbReference type="InterPro" id="IPR052351">
    <property type="entry name" value="Ornithine_N-alpha-AT"/>
</dbReference>
<comment type="function">
    <text evidence="9">Catalyzes the first step in the biosynthesis of ornithine lipids, which are phosphorus-free membrane lipids. Catalyzes the 3-hydroxyacyl-acyl carrier protein-dependent acylation of ornithine to form lyso-ornithine lipid (LOL).</text>
</comment>
<protein>
    <recommendedName>
        <fullName evidence="8">L-ornithine N(alpha)-acyltransferase</fullName>
        <ecNumber evidence="7">2.3.2.30</ecNumber>
    </recommendedName>
</protein>
<dbReference type="InterPro" id="IPR016181">
    <property type="entry name" value="Acyl_CoA_acyltransferase"/>
</dbReference>
<keyword evidence="4" id="KW-0443">Lipid metabolism</keyword>
<keyword evidence="3" id="KW-0808">Transferase</keyword>
<proteinExistence type="inferred from homology"/>
<dbReference type="AlphaFoldDB" id="A0A975RME8"/>
<reference evidence="11" key="1">
    <citation type="submission" date="2021-06" db="EMBL/GenBank/DDBJ databases">
        <title>Bradyrhizobium sp. S2-20-1 Genome sequencing.</title>
        <authorList>
            <person name="Jin L."/>
        </authorList>
    </citation>
    <scope>NUCLEOTIDE SEQUENCE</scope>
    <source>
        <strain evidence="11">S2-20-1</strain>
    </source>
</reference>
<dbReference type="RefSeq" id="WP_215622078.1">
    <property type="nucleotide sequence ID" value="NZ_CP076134.1"/>
</dbReference>
<evidence type="ECO:0000313" key="12">
    <source>
        <dbReference type="Proteomes" id="UP000680839"/>
    </source>
</evidence>
<comment type="catalytic activity">
    <reaction evidence="10">
        <text>a (3R)-hydroxyacyl-[ACP] + L-ornithine = a lyso-ornithine lipid + holo-[ACP] + H(+)</text>
        <dbReference type="Rhea" id="RHEA:20633"/>
        <dbReference type="Rhea" id="RHEA-COMP:9685"/>
        <dbReference type="Rhea" id="RHEA-COMP:9945"/>
        <dbReference type="ChEBI" id="CHEBI:15378"/>
        <dbReference type="ChEBI" id="CHEBI:46911"/>
        <dbReference type="ChEBI" id="CHEBI:64479"/>
        <dbReference type="ChEBI" id="CHEBI:78827"/>
        <dbReference type="ChEBI" id="CHEBI:138482"/>
        <dbReference type="EC" id="2.3.2.30"/>
    </reaction>
    <physiologicalReaction direction="left-to-right" evidence="10">
        <dbReference type="Rhea" id="RHEA:20634"/>
    </physiologicalReaction>
</comment>
<dbReference type="Gene3D" id="3.40.630.30">
    <property type="match status" value="1"/>
</dbReference>
<evidence type="ECO:0000256" key="6">
    <source>
        <dbReference type="ARBA" id="ARBA00038095"/>
    </source>
</evidence>
<dbReference type="PANTHER" id="PTHR37323">
    <property type="entry name" value="GCN5-RELATED N-ACETYLTRANSFERASE"/>
    <property type="match status" value="1"/>
</dbReference>
<name>A0A975RME8_9BRAD</name>
<accession>A0A975RME8</accession>
<dbReference type="Pfam" id="PF13444">
    <property type="entry name" value="Acetyltransf_5"/>
    <property type="match status" value="1"/>
</dbReference>
<dbReference type="GO" id="GO:0043810">
    <property type="term" value="F:ornithine-acyl [acyl carrier protein] N-acyltransferase activity"/>
    <property type="evidence" value="ECO:0007669"/>
    <property type="project" value="UniProtKB-EC"/>
</dbReference>
<dbReference type="SUPFAM" id="SSF55729">
    <property type="entry name" value="Acyl-CoA N-acyltransferases (Nat)"/>
    <property type="match status" value="1"/>
</dbReference>
<evidence type="ECO:0000256" key="8">
    <source>
        <dbReference type="ARBA" id="ARBA00039866"/>
    </source>
</evidence>
<evidence type="ECO:0000313" key="11">
    <source>
        <dbReference type="EMBL" id="QWG13350.1"/>
    </source>
</evidence>
<evidence type="ECO:0000256" key="2">
    <source>
        <dbReference type="ARBA" id="ARBA00022516"/>
    </source>
</evidence>
<evidence type="ECO:0000256" key="7">
    <source>
        <dbReference type="ARBA" id="ARBA00039058"/>
    </source>
</evidence>
<gene>
    <name evidence="11" type="ORF">KMZ29_00940</name>
</gene>
<evidence type="ECO:0000256" key="1">
    <source>
        <dbReference type="ARBA" id="ARBA00005189"/>
    </source>
</evidence>
<evidence type="ECO:0000256" key="9">
    <source>
        <dbReference type="ARBA" id="ARBA00045724"/>
    </source>
</evidence>
<evidence type="ECO:0000256" key="10">
    <source>
        <dbReference type="ARBA" id="ARBA00047785"/>
    </source>
</evidence>
<comment type="pathway">
    <text evidence="1">Lipid metabolism.</text>
</comment>
<keyword evidence="5" id="KW-0012">Acyltransferase</keyword>
<comment type="similarity">
    <text evidence="6">Belongs to the acetyltransferase family. OlsB subfamily.</text>
</comment>
<sequence>MQNGELARSTQRLIQMLRPEHVGTAAQAAMTWFKPPPATLGRLGALEVRLAEGKREVKRAQKLRYRVFYKDGSAIADAATLLARRDKDAFDRICDHLMVIDHAAKPSMSGKQPVVGTYRLLRQEVAERNGGFYTESEFDIASLIDRHAGLRFLELGRSCVLPRYRNKRTVELLWHGIWTYVRRHRLDVMIGCASFEGTDPDRLALPLSFLHHYARAPEAWRASAHPSRRVEMNRMAKEAINPKAALHELPPLIKGYLRLGAFIGDGAVIDHQFGTTDVLIVMPVSAISARYIEHFGVDATRHAA</sequence>
<dbReference type="Proteomes" id="UP000680839">
    <property type="component" value="Chromosome"/>
</dbReference>